<proteinExistence type="predicted"/>
<dbReference type="Pfam" id="PF04237">
    <property type="entry name" value="YjbR"/>
    <property type="match status" value="1"/>
</dbReference>
<dbReference type="Proteomes" id="UP000072618">
    <property type="component" value="Unassembled WGS sequence"/>
</dbReference>
<dbReference type="SUPFAM" id="SSF142906">
    <property type="entry name" value="YjbR-like"/>
    <property type="match status" value="1"/>
</dbReference>
<accession>A0A0Z8E418</accession>
<dbReference type="InterPro" id="IPR058532">
    <property type="entry name" value="YjbR/MT2646/Rv2570-like"/>
</dbReference>
<protein>
    <submittedName>
        <fullName evidence="1">MmcQ protein</fullName>
    </submittedName>
</protein>
<evidence type="ECO:0000313" key="2">
    <source>
        <dbReference type="Proteomes" id="UP000072618"/>
    </source>
</evidence>
<sequence length="365" mass="41264">MSGIRVKYIERISMNKSNSYQIHLPSLIPFGFIFSDNRYTYREVFMEGQFEAVVEVDEAGHLSSYIWDCEMEEVYTAHLVSAPAGAFVGQVREAYQSILARVEEACCIALPFSKDQSNRIVQLIKEQWGDLPDYPFAKLPTYGAFRHPSNNKWYALVSQIPRDKLDGSGSKEEVEIVNLKVDGREIAELLSQSGIFPAYHMSKKSWVSVLLDETVKDQTVFALLEKSRYLVGPKSYKAAQGPDSWVIPANPKVYDIDTEFAENKVVYWPQKSTIKAGDIVAIYVTAPVQAIRYVCRVLGANLENHGESDIPTEKKLMQVELLAQFSDDVLPRARMKDLGVRAVRGPRRLTEGVIELLSAEVKHLY</sequence>
<gene>
    <name evidence="1" type="primary">mmcQ</name>
    <name evidence="1" type="ORF">ERS132394_00836</name>
</gene>
<dbReference type="EMBL" id="FIGJ01000008">
    <property type="protein sequence ID" value="CYU54873.1"/>
    <property type="molecule type" value="Genomic_DNA"/>
</dbReference>
<dbReference type="PANTHER" id="PTHR35145">
    <property type="entry name" value="CYTOPLASMIC PROTEIN-RELATED"/>
    <property type="match status" value="1"/>
</dbReference>
<dbReference type="AlphaFoldDB" id="A0A0Z8E418"/>
<name>A0A0Z8E418_STRSU</name>
<dbReference type="InterPro" id="IPR007351">
    <property type="entry name" value="YjbR"/>
</dbReference>
<dbReference type="Gene3D" id="3.90.1150.30">
    <property type="match status" value="1"/>
</dbReference>
<dbReference type="PANTHER" id="PTHR35145:SF1">
    <property type="entry name" value="CYTOPLASMIC PROTEIN"/>
    <property type="match status" value="1"/>
</dbReference>
<dbReference type="InterPro" id="IPR038056">
    <property type="entry name" value="YjbR-like_sf"/>
</dbReference>
<evidence type="ECO:0000313" key="1">
    <source>
        <dbReference type="EMBL" id="CYU54873.1"/>
    </source>
</evidence>
<organism evidence="1 2">
    <name type="scientific">Streptococcus suis</name>
    <dbReference type="NCBI Taxonomy" id="1307"/>
    <lineage>
        <taxon>Bacteria</taxon>
        <taxon>Bacillati</taxon>
        <taxon>Bacillota</taxon>
        <taxon>Bacilli</taxon>
        <taxon>Lactobacillales</taxon>
        <taxon>Streptococcaceae</taxon>
        <taxon>Streptococcus</taxon>
    </lineage>
</organism>
<reference evidence="1 2" key="1">
    <citation type="submission" date="2016-02" db="EMBL/GenBank/DDBJ databases">
        <authorList>
            <consortium name="Pathogen Informatics"/>
        </authorList>
    </citation>
    <scope>NUCLEOTIDE SEQUENCE [LARGE SCALE GENOMIC DNA]</scope>
    <source>
        <strain evidence="1 2">LSS32</strain>
    </source>
</reference>